<comment type="caution">
    <text evidence="15">The sequence shown here is derived from an EMBL/GenBank/DDBJ whole genome shotgun (WGS) entry which is preliminary data.</text>
</comment>
<evidence type="ECO:0000313" key="16">
    <source>
        <dbReference type="Proteomes" id="UP001151699"/>
    </source>
</evidence>
<dbReference type="PANTHER" id="PTHR11070">
    <property type="entry name" value="UVRD / RECB / PCRA DNA HELICASE FAMILY MEMBER"/>
    <property type="match status" value="1"/>
</dbReference>
<evidence type="ECO:0000256" key="6">
    <source>
        <dbReference type="ARBA" id="ARBA00023125"/>
    </source>
</evidence>
<dbReference type="EMBL" id="WJQU01000001">
    <property type="protein sequence ID" value="KAJ6646683.1"/>
    <property type="molecule type" value="Genomic_DNA"/>
</dbReference>
<dbReference type="Pfam" id="PF13361">
    <property type="entry name" value="UvrD_C"/>
    <property type="match status" value="1"/>
</dbReference>
<evidence type="ECO:0000256" key="2">
    <source>
        <dbReference type="ARBA" id="ARBA00022741"/>
    </source>
</evidence>
<dbReference type="GO" id="GO:0005524">
    <property type="term" value="F:ATP binding"/>
    <property type="evidence" value="ECO:0007669"/>
    <property type="project" value="UniProtKB-UniRule"/>
</dbReference>
<dbReference type="SUPFAM" id="SSF52540">
    <property type="entry name" value="P-loop containing nucleoside triphosphate hydrolases"/>
    <property type="match status" value="1"/>
</dbReference>
<dbReference type="GO" id="GO:0005634">
    <property type="term" value="C:nucleus"/>
    <property type="evidence" value="ECO:0007669"/>
    <property type="project" value="TreeGrafter"/>
</dbReference>
<keyword evidence="5 11" id="KW-0067">ATP-binding</keyword>
<dbReference type="InterPro" id="IPR000212">
    <property type="entry name" value="DNA_helicase_UvrD/REP"/>
</dbReference>
<dbReference type="PANTHER" id="PTHR11070:SF2">
    <property type="entry name" value="ATP-DEPENDENT DNA HELICASE SRS2"/>
    <property type="match status" value="1"/>
</dbReference>
<keyword evidence="2 11" id="KW-0547">Nucleotide-binding</keyword>
<dbReference type="EC" id="5.6.2.4" evidence="9"/>
<dbReference type="Gene3D" id="3.40.50.300">
    <property type="entry name" value="P-loop containing nucleotide triphosphate hydrolases"/>
    <property type="match status" value="2"/>
</dbReference>
<dbReference type="GO" id="GO:0043138">
    <property type="term" value="F:3'-5' DNA helicase activity"/>
    <property type="evidence" value="ECO:0007669"/>
    <property type="project" value="UniProtKB-EC"/>
</dbReference>
<keyword evidence="6" id="KW-0238">DNA-binding</keyword>
<dbReference type="InterPro" id="IPR013986">
    <property type="entry name" value="DExx_box_DNA_helicase_dom_sf"/>
</dbReference>
<dbReference type="CDD" id="cd17932">
    <property type="entry name" value="DEXQc_UvrD"/>
    <property type="match status" value="1"/>
</dbReference>
<evidence type="ECO:0000256" key="7">
    <source>
        <dbReference type="ARBA" id="ARBA00023235"/>
    </source>
</evidence>
<feature type="domain" description="UvrD-like helicase C-terminal" evidence="14">
    <location>
        <begin position="301"/>
        <end position="570"/>
    </location>
</feature>
<keyword evidence="4 11" id="KW-0347">Helicase</keyword>
<dbReference type="GO" id="GO:0003677">
    <property type="term" value="F:DNA binding"/>
    <property type="evidence" value="ECO:0007669"/>
    <property type="project" value="UniProtKB-KW"/>
</dbReference>
<comment type="catalytic activity">
    <reaction evidence="8">
        <text>Couples ATP hydrolysis with the unwinding of duplex DNA by translocating in the 3'-5' direction.</text>
        <dbReference type="EC" id="5.6.2.4"/>
    </reaction>
</comment>
<dbReference type="InterPro" id="IPR014016">
    <property type="entry name" value="UvrD-like_ATP-bd"/>
</dbReference>
<evidence type="ECO:0000313" key="15">
    <source>
        <dbReference type="EMBL" id="KAJ6646683.1"/>
    </source>
</evidence>
<keyword evidence="7" id="KW-0413">Isomerase</keyword>
<dbReference type="OrthoDB" id="6729494at2759"/>
<sequence>MSSIYLHKKKFQETVNSLNESQRQSVLSNVNTLQILAGPGSGKTRVLTCRVAYYVIERRIKPEKIIVVTFTNKAANEMKIRLKELIGEDGCKSLLIGTFHAICCRLLHLHANLVNLDTNFVVADTATSKRILDTIRKDRSVKISDFTRKKMDIGAIWRLISSAKNRGETVDTYNMLYGKEFKTRDIAVLYTLYEIELKKFNLVDFDNLLLKTRDLLRKKNNILSNVKAILVDEYQDTNIVQYDLVKLMKLQDNSKELTIVGDPDQSIYGFRSAEPKNFGKMRKDFDGIRVINMEQNYRSTGKILKAALHVITQDTNRFNKSLRTSNPDGVPIFRISTRNEETQAEFVAQEIQKVIKESMGLINYKDIAVLMRMNFISRNFEEVFRQYKIPFTILGGDRFFDRVEVKDILSYLNFAYNPKDLISFNRIVNVPKRGIGAANLKKITDQNIEDNTDLLETIMNIGTSKSSLFGPAIRRKLLDLGSICSAMKDMMDKQESVAKIIRYLLEAIQYKDYLRQQYFDDHEARWNNIGELISVTRKTPTANDSSVVCVDSSDDEDDSLQSSYLTENKNDDDESGMTNIAEFLEYCYLCSNEKEMEEAEGGSFIIRGYNKIEM</sequence>
<evidence type="ECO:0000256" key="9">
    <source>
        <dbReference type="ARBA" id="ARBA00034808"/>
    </source>
</evidence>
<keyword evidence="3 11" id="KW-0378">Hydrolase</keyword>
<dbReference type="Gene3D" id="1.10.486.10">
    <property type="entry name" value="PCRA, domain 4"/>
    <property type="match status" value="1"/>
</dbReference>
<dbReference type="Pfam" id="PF00580">
    <property type="entry name" value="UvrD-helicase"/>
    <property type="match status" value="1"/>
</dbReference>
<comment type="similarity">
    <text evidence="1">Belongs to the helicase family. UvrD subfamily.</text>
</comment>
<organism evidence="15 16">
    <name type="scientific">Pseudolycoriella hygida</name>
    <dbReference type="NCBI Taxonomy" id="35572"/>
    <lineage>
        <taxon>Eukaryota</taxon>
        <taxon>Metazoa</taxon>
        <taxon>Ecdysozoa</taxon>
        <taxon>Arthropoda</taxon>
        <taxon>Hexapoda</taxon>
        <taxon>Insecta</taxon>
        <taxon>Pterygota</taxon>
        <taxon>Neoptera</taxon>
        <taxon>Endopterygota</taxon>
        <taxon>Diptera</taxon>
        <taxon>Nematocera</taxon>
        <taxon>Sciaroidea</taxon>
        <taxon>Sciaridae</taxon>
        <taxon>Pseudolycoriella</taxon>
    </lineage>
</organism>
<dbReference type="GO" id="GO:0016787">
    <property type="term" value="F:hydrolase activity"/>
    <property type="evidence" value="ECO:0007669"/>
    <property type="project" value="UniProtKB-UniRule"/>
</dbReference>
<evidence type="ECO:0000256" key="10">
    <source>
        <dbReference type="ARBA" id="ARBA00048988"/>
    </source>
</evidence>
<evidence type="ECO:0000256" key="8">
    <source>
        <dbReference type="ARBA" id="ARBA00034617"/>
    </source>
</evidence>
<evidence type="ECO:0000256" key="5">
    <source>
        <dbReference type="ARBA" id="ARBA00022840"/>
    </source>
</evidence>
<dbReference type="Gene3D" id="1.10.10.160">
    <property type="match status" value="1"/>
</dbReference>
<dbReference type="GO" id="GO:0000725">
    <property type="term" value="P:recombinational repair"/>
    <property type="evidence" value="ECO:0007669"/>
    <property type="project" value="TreeGrafter"/>
</dbReference>
<evidence type="ECO:0000256" key="11">
    <source>
        <dbReference type="PROSITE-ProRule" id="PRU00560"/>
    </source>
</evidence>
<name>A0A9Q0NAG6_9DIPT</name>
<evidence type="ECO:0000256" key="3">
    <source>
        <dbReference type="ARBA" id="ARBA00022801"/>
    </source>
</evidence>
<dbReference type="InterPro" id="IPR014017">
    <property type="entry name" value="DNA_helicase_UvrD-like_C"/>
</dbReference>
<evidence type="ECO:0000256" key="12">
    <source>
        <dbReference type="SAM" id="MobiDB-lite"/>
    </source>
</evidence>
<comment type="catalytic activity">
    <reaction evidence="10">
        <text>ATP + H2O = ADP + phosphate + H(+)</text>
        <dbReference type="Rhea" id="RHEA:13065"/>
        <dbReference type="ChEBI" id="CHEBI:15377"/>
        <dbReference type="ChEBI" id="CHEBI:15378"/>
        <dbReference type="ChEBI" id="CHEBI:30616"/>
        <dbReference type="ChEBI" id="CHEBI:43474"/>
        <dbReference type="ChEBI" id="CHEBI:456216"/>
        <dbReference type="EC" id="5.6.2.4"/>
    </reaction>
</comment>
<evidence type="ECO:0000259" key="13">
    <source>
        <dbReference type="PROSITE" id="PS51198"/>
    </source>
</evidence>
<evidence type="ECO:0000259" key="14">
    <source>
        <dbReference type="PROSITE" id="PS51217"/>
    </source>
</evidence>
<dbReference type="PROSITE" id="PS51198">
    <property type="entry name" value="UVRD_HELICASE_ATP_BIND"/>
    <property type="match status" value="1"/>
</dbReference>
<accession>A0A9Q0NAG6</accession>
<protein>
    <recommendedName>
        <fullName evidence="9">DNA 3'-5' helicase</fullName>
        <ecNumber evidence="9">5.6.2.4</ecNumber>
    </recommendedName>
</protein>
<dbReference type="InterPro" id="IPR027417">
    <property type="entry name" value="P-loop_NTPase"/>
</dbReference>
<gene>
    <name evidence="15" type="primary">srs2</name>
    <name evidence="15" type="ORF">Bhyg_01896</name>
</gene>
<evidence type="ECO:0000256" key="1">
    <source>
        <dbReference type="ARBA" id="ARBA00009922"/>
    </source>
</evidence>
<dbReference type="PROSITE" id="PS51217">
    <property type="entry name" value="UVRD_HELICASE_CTER"/>
    <property type="match status" value="1"/>
</dbReference>
<keyword evidence="16" id="KW-1185">Reference proteome</keyword>
<feature type="domain" description="UvrD-like helicase ATP-binding" evidence="13">
    <location>
        <begin position="16"/>
        <end position="300"/>
    </location>
</feature>
<dbReference type="AlphaFoldDB" id="A0A9Q0NAG6"/>
<dbReference type="Proteomes" id="UP001151699">
    <property type="component" value="Chromosome A"/>
</dbReference>
<feature type="binding site" evidence="11">
    <location>
        <begin position="37"/>
        <end position="44"/>
    </location>
    <ligand>
        <name>ATP</name>
        <dbReference type="ChEBI" id="CHEBI:30616"/>
    </ligand>
</feature>
<evidence type="ECO:0000256" key="4">
    <source>
        <dbReference type="ARBA" id="ARBA00022806"/>
    </source>
</evidence>
<reference evidence="15" key="1">
    <citation type="submission" date="2022-07" db="EMBL/GenBank/DDBJ databases">
        <authorList>
            <person name="Trinca V."/>
            <person name="Uliana J.V.C."/>
            <person name="Torres T.T."/>
            <person name="Ward R.J."/>
            <person name="Monesi N."/>
        </authorList>
    </citation>
    <scope>NUCLEOTIDE SEQUENCE</scope>
    <source>
        <strain evidence="15">HSMRA1968</strain>
        <tissue evidence="15">Whole embryos</tissue>
    </source>
</reference>
<feature type="region of interest" description="Disordered" evidence="12">
    <location>
        <begin position="544"/>
        <end position="573"/>
    </location>
</feature>
<proteinExistence type="inferred from homology"/>